<name>A0A2P6NFU3_9EUKA</name>
<gene>
    <name evidence="1" type="ORF">PROFUN_04681</name>
</gene>
<dbReference type="InParanoid" id="A0A2P6NFU3"/>
<accession>A0A2P6NFU3</accession>
<dbReference type="EMBL" id="MDYQ01000094">
    <property type="protein sequence ID" value="PRP82818.1"/>
    <property type="molecule type" value="Genomic_DNA"/>
</dbReference>
<sequence>MAHSEVLLLRNQKFSDGSPLHSSCKRRRYWRFCCRRTLFFNEMISDDEDERVWVNTYMITDFDQIQAYEADSEMVEEGLNASHLINLAEFNSYWNDVEALDAQPDGDIGTVNQIVGINLESDEAYPILYQMKLERLQLQSALEGKSFQTPSDGVFAELNNRELVMFSSVEDFTYQELITLMKVPAERAKIYEEITCRNGEDIEIDPEDQLIIAVPHLTLIYDRGGHILLSGKAEQRMVQNLNIKIPSLLTLIEFDNKDDADKWDLEDKQSVRCKIDHEARKEL</sequence>
<evidence type="ECO:0000313" key="1">
    <source>
        <dbReference type="EMBL" id="PRP82818.1"/>
    </source>
</evidence>
<dbReference type="AlphaFoldDB" id="A0A2P6NFU3"/>
<organism evidence="1 2">
    <name type="scientific">Planoprotostelium fungivorum</name>
    <dbReference type="NCBI Taxonomy" id="1890364"/>
    <lineage>
        <taxon>Eukaryota</taxon>
        <taxon>Amoebozoa</taxon>
        <taxon>Evosea</taxon>
        <taxon>Variosea</taxon>
        <taxon>Cavosteliida</taxon>
        <taxon>Cavosteliaceae</taxon>
        <taxon>Planoprotostelium</taxon>
    </lineage>
</organism>
<evidence type="ECO:0000313" key="2">
    <source>
        <dbReference type="Proteomes" id="UP000241769"/>
    </source>
</evidence>
<comment type="caution">
    <text evidence="1">The sequence shown here is derived from an EMBL/GenBank/DDBJ whole genome shotgun (WGS) entry which is preliminary data.</text>
</comment>
<dbReference type="Proteomes" id="UP000241769">
    <property type="component" value="Unassembled WGS sequence"/>
</dbReference>
<keyword evidence="2" id="KW-1185">Reference proteome</keyword>
<reference evidence="1 2" key="1">
    <citation type="journal article" date="2018" name="Genome Biol. Evol.">
        <title>Multiple Roots of Fruiting Body Formation in Amoebozoa.</title>
        <authorList>
            <person name="Hillmann F."/>
            <person name="Forbes G."/>
            <person name="Novohradska S."/>
            <person name="Ferling I."/>
            <person name="Riege K."/>
            <person name="Groth M."/>
            <person name="Westermann M."/>
            <person name="Marz M."/>
            <person name="Spaller T."/>
            <person name="Winckler T."/>
            <person name="Schaap P."/>
            <person name="Glockner G."/>
        </authorList>
    </citation>
    <scope>NUCLEOTIDE SEQUENCE [LARGE SCALE GENOMIC DNA]</scope>
    <source>
        <strain evidence="1 2">Jena</strain>
    </source>
</reference>
<proteinExistence type="predicted"/>
<protein>
    <submittedName>
        <fullName evidence="1">Uncharacterized protein</fullName>
    </submittedName>
</protein>